<dbReference type="KEGG" id="plue:EWM63_25520"/>
<dbReference type="EMBL" id="CP035913">
    <property type="protein sequence ID" value="QBE65929.1"/>
    <property type="molecule type" value="Genomic_DNA"/>
</dbReference>
<reference evidence="1 2" key="1">
    <citation type="submission" date="2019-02" db="EMBL/GenBank/DDBJ databases">
        <title>Draft Genome Sequences of Six Type Strains of the Genus Massilia.</title>
        <authorList>
            <person name="Miess H."/>
            <person name="Frediansyhah A."/>
            <person name="Gross H."/>
        </authorList>
    </citation>
    <scope>NUCLEOTIDE SEQUENCE [LARGE SCALE GENOMIC DNA]</scope>
    <source>
        <strain evidence="1 2">DSM 17473</strain>
    </source>
</reference>
<keyword evidence="2" id="KW-1185">Reference proteome</keyword>
<dbReference type="Proteomes" id="UP000290637">
    <property type="component" value="Chromosome"/>
</dbReference>
<gene>
    <name evidence="1" type="ORF">EWM63_25520</name>
</gene>
<dbReference type="AlphaFoldDB" id="A0A4P6L3A5"/>
<evidence type="ECO:0000313" key="1">
    <source>
        <dbReference type="EMBL" id="QBE65929.1"/>
    </source>
</evidence>
<proteinExistence type="predicted"/>
<evidence type="ECO:0000313" key="2">
    <source>
        <dbReference type="Proteomes" id="UP000290637"/>
    </source>
</evidence>
<protein>
    <submittedName>
        <fullName evidence="1">Uncharacterized protein</fullName>
    </submittedName>
</protein>
<organism evidence="1 2">
    <name type="scientific">Pseudoduganella lutea</name>
    <dbReference type="NCBI Taxonomy" id="321985"/>
    <lineage>
        <taxon>Bacteria</taxon>
        <taxon>Pseudomonadati</taxon>
        <taxon>Pseudomonadota</taxon>
        <taxon>Betaproteobacteria</taxon>
        <taxon>Burkholderiales</taxon>
        <taxon>Oxalobacteraceae</taxon>
        <taxon>Telluria group</taxon>
        <taxon>Pseudoduganella</taxon>
    </lineage>
</organism>
<name>A0A4P6L3A5_9BURK</name>
<dbReference type="OrthoDB" id="8997932at2"/>
<sequence>MSLVKSAFSYGALVGIALSVCSGLRAENKTLCKKTEVSLFSCGLSNSKVVSICASENGASNYLEYRYGTASKVELSYKADAEDKKNVFHRAEITYANNAEDTIWFHNGPFMYSIFMPARGIPGIEVSRNKDVIARHECADGWRGAWRKPSKDSPLIIDHGSGDSTKFESLW</sequence>
<accession>A0A4P6L3A5</accession>
<dbReference type="RefSeq" id="WP_130189038.1">
    <property type="nucleotide sequence ID" value="NZ_CP035913.1"/>
</dbReference>